<keyword evidence="1" id="KW-1133">Transmembrane helix</keyword>
<reference evidence="2 3" key="1">
    <citation type="submission" date="2016-11" db="EMBL/GenBank/DDBJ databases">
        <authorList>
            <person name="Jaros S."/>
            <person name="Januszkiewicz K."/>
            <person name="Wedrychowicz H."/>
        </authorList>
    </citation>
    <scope>NUCLEOTIDE SEQUENCE [LARGE SCALE GENOMIC DNA]</scope>
    <source>
        <strain evidence="2 3">GAS242</strain>
    </source>
</reference>
<gene>
    <name evidence="2" type="ORF">SAMN05444169_8061</name>
</gene>
<dbReference type="RefSeq" id="WP_244567726.1">
    <property type="nucleotide sequence ID" value="NZ_LT670818.1"/>
</dbReference>
<feature type="transmembrane region" description="Helical" evidence="1">
    <location>
        <begin position="37"/>
        <end position="58"/>
    </location>
</feature>
<dbReference type="AlphaFoldDB" id="A0A1M5TYC4"/>
<evidence type="ECO:0000313" key="3">
    <source>
        <dbReference type="Proteomes" id="UP000190675"/>
    </source>
</evidence>
<keyword evidence="1" id="KW-0812">Transmembrane</keyword>
<dbReference type="EMBL" id="LT670818">
    <property type="protein sequence ID" value="SHH55792.1"/>
    <property type="molecule type" value="Genomic_DNA"/>
</dbReference>
<organism evidence="2 3">
    <name type="scientific">Bradyrhizobium erythrophlei</name>
    <dbReference type="NCBI Taxonomy" id="1437360"/>
    <lineage>
        <taxon>Bacteria</taxon>
        <taxon>Pseudomonadati</taxon>
        <taxon>Pseudomonadota</taxon>
        <taxon>Alphaproteobacteria</taxon>
        <taxon>Hyphomicrobiales</taxon>
        <taxon>Nitrobacteraceae</taxon>
        <taxon>Bradyrhizobium</taxon>
    </lineage>
</organism>
<keyword evidence="1" id="KW-0472">Membrane</keyword>
<dbReference type="Proteomes" id="UP000190675">
    <property type="component" value="Chromosome I"/>
</dbReference>
<evidence type="ECO:0000256" key="1">
    <source>
        <dbReference type="SAM" id="Phobius"/>
    </source>
</evidence>
<feature type="transmembrane region" description="Helical" evidence="1">
    <location>
        <begin position="12"/>
        <end position="31"/>
    </location>
</feature>
<proteinExistence type="predicted"/>
<name>A0A1M5TYC4_9BRAD</name>
<evidence type="ECO:0000313" key="2">
    <source>
        <dbReference type="EMBL" id="SHH55792.1"/>
    </source>
</evidence>
<feature type="transmembrane region" description="Helical" evidence="1">
    <location>
        <begin position="70"/>
        <end position="89"/>
    </location>
</feature>
<protein>
    <submittedName>
        <fullName evidence="2">Uncharacterized protein</fullName>
    </submittedName>
</protein>
<accession>A0A1M5TYC4</accession>
<sequence>MQAKRNVPSLESLGILTLLSVLIAAPAFLMIRLLEPGFVLPAFSILLFSDAAIAAIMARAIHAPRNSKNVTLWDIAGAFTMMGCTAAIFSEPDQVVRLFEQLFEHHPDTPL</sequence>